<feature type="compositionally biased region" description="Basic residues" evidence="1">
    <location>
        <begin position="60"/>
        <end position="73"/>
    </location>
</feature>
<reference evidence="3 4" key="1">
    <citation type="submission" date="2016-05" db="EMBL/GenBank/DDBJ databases">
        <title>A degradative enzymes factory behind the ericoid mycorrhizal symbiosis.</title>
        <authorList>
            <consortium name="DOE Joint Genome Institute"/>
            <person name="Martino E."/>
            <person name="Morin E."/>
            <person name="Grelet G."/>
            <person name="Kuo A."/>
            <person name="Kohler A."/>
            <person name="Daghino S."/>
            <person name="Barry K."/>
            <person name="Choi C."/>
            <person name="Cichocki N."/>
            <person name="Clum A."/>
            <person name="Copeland A."/>
            <person name="Hainaut M."/>
            <person name="Haridas S."/>
            <person name="Labutti K."/>
            <person name="Lindquist E."/>
            <person name="Lipzen A."/>
            <person name="Khouja H.-R."/>
            <person name="Murat C."/>
            <person name="Ohm R."/>
            <person name="Olson A."/>
            <person name="Spatafora J."/>
            <person name="Veneault-Fourrey C."/>
            <person name="Henrissat B."/>
            <person name="Grigoriev I."/>
            <person name="Martin F."/>
            <person name="Perotto S."/>
        </authorList>
    </citation>
    <scope>NUCLEOTIDE SEQUENCE [LARGE SCALE GENOMIC DNA]</scope>
    <source>
        <strain evidence="3 4">UAMH 7357</strain>
    </source>
</reference>
<gene>
    <name evidence="3" type="ORF">NA56DRAFT_496073</name>
</gene>
<feature type="compositionally biased region" description="Polar residues" evidence="1">
    <location>
        <begin position="78"/>
        <end position="90"/>
    </location>
</feature>
<evidence type="ECO:0000313" key="3">
    <source>
        <dbReference type="EMBL" id="PMD24705.1"/>
    </source>
</evidence>
<evidence type="ECO:0000313" key="4">
    <source>
        <dbReference type="Proteomes" id="UP000235672"/>
    </source>
</evidence>
<dbReference type="PANTHER" id="PTHR38788">
    <property type="entry name" value="CLR5 DOMAIN-CONTAINING PROTEIN"/>
    <property type="match status" value="1"/>
</dbReference>
<dbReference type="AlphaFoldDB" id="A0A2J6QEL0"/>
<dbReference type="Pfam" id="PF14420">
    <property type="entry name" value="Clr5"/>
    <property type="match status" value="1"/>
</dbReference>
<dbReference type="Proteomes" id="UP000235672">
    <property type="component" value="Unassembled WGS sequence"/>
</dbReference>
<proteinExistence type="predicted"/>
<dbReference type="STRING" id="1745343.A0A2J6QEL0"/>
<dbReference type="PANTHER" id="PTHR38788:SF3">
    <property type="entry name" value="CLR5 DOMAIN-CONTAINING PROTEIN"/>
    <property type="match status" value="1"/>
</dbReference>
<evidence type="ECO:0000256" key="1">
    <source>
        <dbReference type="SAM" id="MobiDB-lite"/>
    </source>
</evidence>
<feature type="domain" description="Clr5" evidence="2">
    <location>
        <begin position="1"/>
        <end position="52"/>
    </location>
</feature>
<dbReference type="InterPro" id="IPR025676">
    <property type="entry name" value="Clr5_dom"/>
</dbReference>
<sequence>MPKDWDNHKAEIERLYMVEHRPLKDVRNILRTQHAFDASVRSYRMKLDEWRMWKNNSKNERRRTKTISRHRQPRAITASGSLEDASSSREPISALPPPENISGLTQSDFIHGISIPRGSLNVSELIPMLSSLWSNPECALEIILMKWKSDGSYLAAALDYLQENKANFRMKYLNLARRSILRLIDITVASDEKYPLAKICLEIDFEQVHHKDHGFRGFSPEWMRPWREACASQTWKDGKERLKKLYLYPVKSFFVRTSLHVLAEKLLQKNMQKLEQWRDRVGFLSTSEAAQAKECLQESMDILGSFKENEVVLDPIWYKRFFQFHEPDGTNLFAYKNLQMDQLREYRQKFTQLKILHDSASSTGGLVPNLLNAATGKLSQKW</sequence>
<organism evidence="3 4">
    <name type="scientific">Hyaloscypha hepaticicola</name>
    <dbReference type="NCBI Taxonomy" id="2082293"/>
    <lineage>
        <taxon>Eukaryota</taxon>
        <taxon>Fungi</taxon>
        <taxon>Dikarya</taxon>
        <taxon>Ascomycota</taxon>
        <taxon>Pezizomycotina</taxon>
        <taxon>Leotiomycetes</taxon>
        <taxon>Helotiales</taxon>
        <taxon>Hyaloscyphaceae</taxon>
        <taxon>Hyaloscypha</taxon>
    </lineage>
</organism>
<dbReference type="OrthoDB" id="823504at2759"/>
<evidence type="ECO:0000259" key="2">
    <source>
        <dbReference type="Pfam" id="PF14420"/>
    </source>
</evidence>
<dbReference type="EMBL" id="KZ613472">
    <property type="protein sequence ID" value="PMD24705.1"/>
    <property type="molecule type" value="Genomic_DNA"/>
</dbReference>
<feature type="region of interest" description="Disordered" evidence="1">
    <location>
        <begin position="58"/>
        <end position="97"/>
    </location>
</feature>
<keyword evidence="4" id="KW-1185">Reference proteome</keyword>
<accession>A0A2J6QEL0</accession>
<name>A0A2J6QEL0_9HELO</name>
<protein>
    <recommendedName>
        <fullName evidence="2">Clr5 domain-containing protein</fullName>
    </recommendedName>
</protein>